<keyword evidence="3" id="KW-0804">Transcription</keyword>
<evidence type="ECO:0000256" key="1">
    <source>
        <dbReference type="ARBA" id="ARBA00023015"/>
    </source>
</evidence>
<dbReference type="EMBL" id="JBHTJG010000002">
    <property type="protein sequence ID" value="MFD0945840.1"/>
    <property type="molecule type" value="Genomic_DNA"/>
</dbReference>
<sequence length="102" mass="10723">MTTDFSDGAVRASNFLKALSGRSRMALLLHLRHGEQSVGELARLTGARDTAVSQQLAVLRSSGVVSARRDGQTIYYSLTNDAAASVLAILDDLFGGLNPSSG</sequence>
<evidence type="ECO:0000313" key="6">
    <source>
        <dbReference type="Proteomes" id="UP001596977"/>
    </source>
</evidence>
<comment type="caution">
    <text evidence="5">The sequence shown here is derived from an EMBL/GenBank/DDBJ whole genome shotgun (WGS) entry which is preliminary data.</text>
</comment>
<feature type="domain" description="HTH arsR-type" evidence="4">
    <location>
        <begin position="4"/>
        <end position="98"/>
    </location>
</feature>
<protein>
    <submittedName>
        <fullName evidence="5">ArsR/SmtB family transcription factor</fullName>
    </submittedName>
</protein>
<proteinExistence type="predicted"/>
<dbReference type="PANTHER" id="PTHR43132">
    <property type="entry name" value="ARSENICAL RESISTANCE OPERON REPRESSOR ARSR-RELATED"/>
    <property type="match status" value="1"/>
</dbReference>
<dbReference type="Pfam" id="PF01022">
    <property type="entry name" value="HTH_5"/>
    <property type="match status" value="1"/>
</dbReference>
<evidence type="ECO:0000256" key="3">
    <source>
        <dbReference type="ARBA" id="ARBA00023163"/>
    </source>
</evidence>
<evidence type="ECO:0000256" key="2">
    <source>
        <dbReference type="ARBA" id="ARBA00023125"/>
    </source>
</evidence>
<keyword evidence="6" id="KW-1185">Reference proteome</keyword>
<keyword evidence="1" id="KW-0805">Transcription regulation</keyword>
<dbReference type="InterPro" id="IPR036390">
    <property type="entry name" value="WH_DNA-bd_sf"/>
</dbReference>
<dbReference type="RefSeq" id="WP_264943358.1">
    <property type="nucleotide sequence ID" value="NZ_JAPDRA010000002.1"/>
</dbReference>
<accession>A0ABW3H653</accession>
<dbReference type="SUPFAM" id="SSF46785">
    <property type="entry name" value="Winged helix' DNA-binding domain"/>
    <property type="match status" value="1"/>
</dbReference>
<reference evidence="6" key="1">
    <citation type="journal article" date="2019" name="Int. J. Syst. Evol. Microbiol.">
        <title>The Global Catalogue of Microorganisms (GCM) 10K type strain sequencing project: providing services to taxonomists for standard genome sequencing and annotation.</title>
        <authorList>
            <consortium name="The Broad Institute Genomics Platform"/>
            <consortium name="The Broad Institute Genome Sequencing Center for Infectious Disease"/>
            <person name="Wu L."/>
            <person name="Ma J."/>
        </authorList>
    </citation>
    <scope>NUCLEOTIDE SEQUENCE [LARGE SCALE GENOMIC DNA]</scope>
    <source>
        <strain evidence="6">CCUG 62982</strain>
    </source>
</reference>
<dbReference type="InterPro" id="IPR051011">
    <property type="entry name" value="Metal_resp_trans_reg"/>
</dbReference>
<dbReference type="PRINTS" id="PR00778">
    <property type="entry name" value="HTHARSR"/>
</dbReference>
<name>A0ABW3H653_9SPHN</name>
<gene>
    <name evidence="5" type="ORF">ACFQ1E_05770</name>
</gene>
<keyword evidence="2" id="KW-0238">DNA-binding</keyword>
<dbReference type="CDD" id="cd00090">
    <property type="entry name" value="HTH_ARSR"/>
    <property type="match status" value="1"/>
</dbReference>
<dbReference type="Proteomes" id="UP001596977">
    <property type="component" value="Unassembled WGS sequence"/>
</dbReference>
<dbReference type="SMART" id="SM00418">
    <property type="entry name" value="HTH_ARSR"/>
    <property type="match status" value="1"/>
</dbReference>
<dbReference type="PROSITE" id="PS50987">
    <property type="entry name" value="HTH_ARSR_2"/>
    <property type="match status" value="1"/>
</dbReference>
<dbReference type="PANTHER" id="PTHR43132:SF6">
    <property type="entry name" value="HTH-TYPE TRANSCRIPTIONAL REPRESSOR CZRA"/>
    <property type="match status" value="1"/>
</dbReference>
<dbReference type="Gene3D" id="1.10.10.10">
    <property type="entry name" value="Winged helix-like DNA-binding domain superfamily/Winged helix DNA-binding domain"/>
    <property type="match status" value="1"/>
</dbReference>
<organism evidence="5 6">
    <name type="scientific">Sphingomonas canadensis</name>
    <dbReference type="NCBI Taxonomy" id="1219257"/>
    <lineage>
        <taxon>Bacteria</taxon>
        <taxon>Pseudomonadati</taxon>
        <taxon>Pseudomonadota</taxon>
        <taxon>Alphaproteobacteria</taxon>
        <taxon>Sphingomonadales</taxon>
        <taxon>Sphingomonadaceae</taxon>
        <taxon>Sphingomonas</taxon>
    </lineage>
</organism>
<dbReference type="NCBIfam" id="NF033788">
    <property type="entry name" value="HTH_metalloreg"/>
    <property type="match status" value="1"/>
</dbReference>
<evidence type="ECO:0000313" key="5">
    <source>
        <dbReference type="EMBL" id="MFD0945840.1"/>
    </source>
</evidence>
<dbReference type="InterPro" id="IPR001845">
    <property type="entry name" value="HTH_ArsR_DNA-bd_dom"/>
</dbReference>
<evidence type="ECO:0000259" key="4">
    <source>
        <dbReference type="PROSITE" id="PS50987"/>
    </source>
</evidence>
<dbReference type="InterPro" id="IPR011991">
    <property type="entry name" value="ArsR-like_HTH"/>
</dbReference>
<dbReference type="InterPro" id="IPR036388">
    <property type="entry name" value="WH-like_DNA-bd_sf"/>
</dbReference>